<evidence type="ECO:0000256" key="2">
    <source>
        <dbReference type="ARBA" id="ARBA00022679"/>
    </source>
</evidence>
<dbReference type="Pfam" id="PF03602">
    <property type="entry name" value="Cons_hypoth95"/>
    <property type="match status" value="1"/>
</dbReference>
<sequence length="186" mass="20899">MTMKITGGALKNFKLKAPVGFRVRPTPAKVREALFSIMGEKVEGSRFLDFFAGSGAVGIEAASRGAVKVTFVESKKSAIKVLRSNLEGCRLDEMATVIHFDVFDTIITLNNRQLFFDIVFLDPPYEGDLLIQALKKMIKYPIIEPGAIVITQSYYKTVIPPHEKLQRYQHKTYGETTLSFFTWEGV</sequence>
<evidence type="ECO:0000256" key="1">
    <source>
        <dbReference type="ARBA" id="ARBA00022603"/>
    </source>
</evidence>
<evidence type="ECO:0000313" key="4">
    <source>
        <dbReference type="Proteomes" id="UP001594351"/>
    </source>
</evidence>
<keyword evidence="1 3" id="KW-0489">Methyltransferase</keyword>
<dbReference type="PANTHER" id="PTHR43542">
    <property type="entry name" value="METHYLTRANSFERASE"/>
    <property type="match status" value="1"/>
</dbReference>
<dbReference type="Gene3D" id="3.40.50.150">
    <property type="entry name" value="Vaccinia Virus protein VP39"/>
    <property type="match status" value="1"/>
</dbReference>
<dbReference type="CDD" id="cd02440">
    <property type="entry name" value="AdoMet_MTases"/>
    <property type="match status" value="1"/>
</dbReference>
<dbReference type="GO" id="GO:0052913">
    <property type="term" value="F:16S rRNA (guanine(966)-N(2))-methyltransferase activity"/>
    <property type="evidence" value="ECO:0007669"/>
    <property type="project" value="UniProtKB-EC"/>
</dbReference>
<dbReference type="EC" id="2.1.1.171" evidence="3"/>
<accession>A0ABV6YTB2</accession>
<dbReference type="EMBL" id="JBHPBY010000037">
    <property type="protein sequence ID" value="MFC1849419.1"/>
    <property type="molecule type" value="Genomic_DNA"/>
</dbReference>
<keyword evidence="4" id="KW-1185">Reference proteome</keyword>
<organism evidence="3 4">
    <name type="scientific">candidate division CSSED10-310 bacterium</name>
    <dbReference type="NCBI Taxonomy" id="2855610"/>
    <lineage>
        <taxon>Bacteria</taxon>
        <taxon>Bacteria division CSSED10-310</taxon>
    </lineage>
</organism>
<dbReference type="InterPro" id="IPR004398">
    <property type="entry name" value="RNA_MeTrfase_RsmD"/>
</dbReference>
<dbReference type="SUPFAM" id="SSF53335">
    <property type="entry name" value="S-adenosyl-L-methionine-dependent methyltransferases"/>
    <property type="match status" value="1"/>
</dbReference>
<dbReference type="InterPro" id="IPR002052">
    <property type="entry name" value="DNA_methylase_N6_adenine_CS"/>
</dbReference>
<dbReference type="PIRSF" id="PIRSF004553">
    <property type="entry name" value="CHP00095"/>
    <property type="match status" value="1"/>
</dbReference>
<comment type="caution">
    <text evidence="3">The sequence shown here is derived from an EMBL/GenBank/DDBJ whole genome shotgun (WGS) entry which is preliminary data.</text>
</comment>
<dbReference type="Proteomes" id="UP001594351">
    <property type="component" value="Unassembled WGS sequence"/>
</dbReference>
<proteinExistence type="predicted"/>
<name>A0ABV6YTB2_UNCC1</name>
<protein>
    <submittedName>
        <fullName evidence="3">16S rRNA (Guanine(966)-N(2))-methyltransferase RsmD</fullName>
        <ecNumber evidence="3">2.1.1.171</ecNumber>
    </submittedName>
</protein>
<gene>
    <name evidence="3" type="primary">rsmD</name>
    <name evidence="3" type="ORF">ACFL27_04335</name>
</gene>
<dbReference type="PANTHER" id="PTHR43542:SF1">
    <property type="entry name" value="METHYLTRANSFERASE"/>
    <property type="match status" value="1"/>
</dbReference>
<reference evidence="3 4" key="1">
    <citation type="submission" date="2024-09" db="EMBL/GenBank/DDBJ databases">
        <title>Laminarin stimulates single cell rates of sulfate reduction while oxygen inhibits transcriptomic activity in coastal marine sediment.</title>
        <authorList>
            <person name="Lindsay M."/>
            <person name="Orcutt B."/>
            <person name="Emerson D."/>
            <person name="Stepanauskas R."/>
            <person name="D'Angelo T."/>
        </authorList>
    </citation>
    <scope>NUCLEOTIDE SEQUENCE [LARGE SCALE GENOMIC DNA]</scope>
    <source>
        <strain evidence="3">SAG AM-311-K15</strain>
    </source>
</reference>
<dbReference type="NCBIfam" id="TIGR00095">
    <property type="entry name" value="16S rRNA (guanine(966)-N(2))-methyltransferase RsmD"/>
    <property type="match status" value="1"/>
</dbReference>
<keyword evidence="2 3" id="KW-0808">Transferase</keyword>
<evidence type="ECO:0000313" key="3">
    <source>
        <dbReference type="EMBL" id="MFC1849419.1"/>
    </source>
</evidence>
<dbReference type="InterPro" id="IPR029063">
    <property type="entry name" value="SAM-dependent_MTases_sf"/>
</dbReference>
<dbReference type="PROSITE" id="PS00092">
    <property type="entry name" value="N6_MTASE"/>
    <property type="match status" value="1"/>
</dbReference>